<organism evidence="10 11">
    <name type="scientific">Novipirellula artificiosorum</name>
    <dbReference type="NCBI Taxonomy" id="2528016"/>
    <lineage>
        <taxon>Bacteria</taxon>
        <taxon>Pseudomonadati</taxon>
        <taxon>Planctomycetota</taxon>
        <taxon>Planctomycetia</taxon>
        <taxon>Pirellulales</taxon>
        <taxon>Pirellulaceae</taxon>
        <taxon>Novipirellula</taxon>
    </lineage>
</organism>
<dbReference type="InterPro" id="IPR018247">
    <property type="entry name" value="EF_Hand_1_Ca_BS"/>
</dbReference>
<reference evidence="10 11" key="1">
    <citation type="submission" date="2019-02" db="EMBL/GenBank/DDBJ databases">
        <title>Deep-cultivation of Planctomycetes and their phenomic and genomic characterization uncovers novel biology.</title>
        <authorList>
            <person name="Wiegand S."/>
            <person name="Jogler M."/>
            <person name="Boedeker C."/>
            <person name="Pinto D."/>
            <person name="Vollmers J."/>
            <person name="Rivas-Marin E."/>
            <person name="Kohn T."/>
            <person name="Peeters S.H."/>
            <person name="Heuer A."/>
            <person name="Rast P."/>
            <person name="Oberbeckmann S."/>
            <person name="Bunk B."/>
            <person name="Jeske O."/>
            <person name="Meyerdierks A."/>
            <person name="Storesund J.E."/>
            <person name="Kallscheuer N."/>
            <person name="Luecker S."/>
            <person name="Lage O.M."/>
            <person name="Pohl T."/>
            <person name="Merkel B.J."/>
            <person name="Hornburger P."/>
            <person name="Mueller R.-W."/>
            <person name="Bruemmer F."/>
            <person name="Labrenz M."/>
            <person name="Spormann A.M."/>
            <person name="Op Den Camp H."/>
            <person name="Overmann J."/>
            <person name="Amann R."/>
            <person name="Jetten M.S.M."/>
            <person name="Mascher T."/>
            <person name="Medema M.H."/>
            <person name="Devos D.P."/>
            <person name="Kaster A.-K."/>
            <person name="Ovreas L."/>
            <person name="Rohde M."/>
            <person name="Galperin M.Y."/>
            <person name="Jogler C."/>
        </authorList>
    </citation>
    <scope>NUCLEOTIDE SEQUENCE [LARGE SCALE GENOMIC DNA]</scope>
    <source>
        <strain evidence="10 11">Poly41</strain>
    </source>
</reference>
<evidence type="ECO:0000256" key="4">
    <source>
        <dbReference type="ARBA" id="ARBA00022729"/>
    </source>
</evidence>
<keyword evidence="6" id="KW-0106">Calcium</keyword>
<comment type="caution">
    <text evidence="10">The sequence shown here is derived from an EMBL/GenBank/DDBJ whole genome shotgun (WGS) entry which is preliminary data.</text>
</comment>
<accession>A0A5C6D294</accession>
<dbReference type="EMBL" id="SJPV01000020">
    <property type="protein sequence ID" value="TWU30858.1"/>
    <property type="molecule type" value="Genomic_DNA"/>
</dbReference>
<dbReference type="RefSeq" id="WP_146531235.1">
    <property type="nucleotide sequence ID" value="NZ_SJPV01000020.1"/>
</dbReference>
<keyword evidence="5 10" id="KW-0378">Hydrolase</keyword>
<dbReference type="PANTHER" id="PTHR45953:SF1">
    <property type="entry name" value="IDURONATE 2-SULFATASE"/>
    <property type="match status" value="1"/>
</dbReference>
<evidence type="ECO:0000256" key="1">
    <source>
        <dbReference type="ARBA" id="ARBA00001913"/>
    </source>
</evidence>
<evidence type="ECO:0000256" key="2">
    <source>
        <dbReference type="ARBA" id="ARBA00008779"/>
    </source>
</evidence>
<evidence type="ECO:0000256" key="6">
    <source>
        <dbReference type="ARBA" id="ARBA00022837"/>
    </source>
</evidence>
<dbReference type="Pfam" id="PF00884">
    <property type="entry name" value="Sulfatase"/>
    <property type="match status" value="1"/>
</dbReference>
<dbReference type="GO" id="GO:0004423">
    <property type="term" value="F:iduronate-2-sulfatase activity"/>
    <property type="evidence" value="ECO:0007669"/>
    <property type="project" value="InterPro"/>
</dbReference>
<evidence type="ECO:0000313" key="11">
    <source>
        <dbReference type="Proteomes" id="UP000319143"/>
    </source>
</evidence>
<evidence type="ECO:0000259" key="9">
    <source>
        <dbReference type="Pfam" id="PF00884"/>
    </source>
</evidence>
<evidence type="ECO:0000313" key="10">
    <source>
        <dbReference type="EMBL" id="TWU30858.1"/>
    </source>
</evidence>
<dbReference type="InterPro" id="IPR024607">
    <property type="entry name" value="Sulfatase_CS"/>
</dbReference>
<dbReference type="PROSITE" id="PS00523">
    <property type="entry name" value="SULFATASE_1"/>
    <property type="match status" value="1"/>
</dbReference>
<dbReference type="GO" id="GO:0047753">
    <property type="term" value="F:choline-sulfatase activity"/>
    <property type="evidence" value="ECO:0007669"/>
    <property type="project" value="UniProtKB-EC"/>
</dbReference>
<feature type="signal peptide" evidence="8">
    <location>
        <begin position="1"/>
        <end position="27"/>
    </location>
</feature>
<evidence type="ECO:0000256" key="8">
    <source>
        <dbReference type="SAM" id="SignalP"/>
    </source>
</evidence>
<keyword evidence="11" id="KW-1185">Reference proteome</keyword>
<dbReference type="InterPro" id="IPR000917">
    <property type="entry name" value="Sulfatase_N"/>
</dbReference>
<comment type="similarity">
    <text evidence="2">Belongs to the sulfatase family.</text>
</comment>
<proteinExistence type="inferred from homology"/>
<dbReference type="InterPro" id="IPR017850">
    <property type="entry name" value="Alkaline_phosphatase_core_sf"/>
</dbReference>
<sequence precursor="true">MKLRALYHSGLCLLAITLSTSCCQVFASERPNVILIICDDLNGYVEGFGGHPQAKTPNMCRLARSGVSFTQAHCNIPICGPSRASLFTGIYPHNSGCFGFEKWDGYEVLKNSRTIMDHFRENDYQTLGTGKLMHHRVRQEWEQYGNQADYGPFAFDGDQKIAHPDVPAPYREIGAVDGSFGPFVNLNGRTTRDGKPISWINGGWGQNAKPLQVESQRDRDRTPDELNGQWAVDQLALRANQPVRQPFFMGIGFIRPHTPLIVPQRFFDMFPLDKIELPVIRPGDVEDTFARSIRGLPGGEEPDASRSEDMGSRLFDSLVESYDSQDDALRHFIQAYLASVASVDEQVGRILDAVDHSALKDNTIIILTSDHGWGMGEKNYLYKNSLWQESTRVPLIVRAPGVGIAEGVVARPVALIDIYPTLIDLCGLPHETQKNEKGHPLDGHSMKPLLENPESGNWSGPNSALTALYKWRKSYDPLQESYSLRDKDWRYIRYENGKEELYFTQDDPYEWTNLADDPAHTIVRNSFREQLAKRLPPAGVLPPQPNWMPKEAVSTKTSDEAWKDKFFASHPTADIDDDGKLSWPEFKTYKAILDAAKQK</sequence>
<comment type="cofactor">
    <cofactor evidence="1">
        <name>Ca(2+)</name>
        <dbReference type="ChEBI" id="CHEBI:29108"/>
    </cofactor>
</comment>
<dbReference type="Proteomes" id="UP000319143">
    <property type="component" value="Unassembled WGS sequence"/>
</dbReference>
<dbReference type="Gene3D" id="3.40.720.10">
    <property type="entry name" value="Alkaline Phosphatase, subunit A"/>
    <property type="match status" value="1"/>
</dbReference>
<feature type="region of interest" description="Disordered" evidence="7">
    <location>
        <begin position="434"/>
        <end position="458"/>
    </location>
</feature>
<feature type="domain" description="Sulfatase N-terminal" evidence="9">
    <location>
        <begin position="31"/>
        <end position="427"/>
    </location>
</feature>
<dbReference type="PROSITE" id="PS51257">
    <property type="entry name" value="PROKAR_LIPOPROTEIN"/>
    <property type="match status" value="1"/>
</dbReference>
<keyword evidence="4 8" id="KW-0732">Signal</keyword>
<keyword evidence="3" id="KW-0479">Metal-binding</keyword>
<dbReference type="OrthoDB" id="9803751at2"/>
<name>A0A5C6D294_9BACT</name>
<dbReference type="EC" id="3.1.6.6" evidence="10"/>
<dbReference type="GO" id="GO:0046872">
    <property type="term" value="F:metal ion binding"/>
    <property type="evidence" value="ECO:0007669"/>
    <property type="project" value="UniProtKB-KW"/>
</dbReference>
<gene>
    <name evidence="10" type="primary">betC_30</name>
    <name evidence="10" type="ORF">Poly41_65520</name>
</gene>
<dbReference type="PANTHER" id="PTHR45953">
    <property type="entry name" value="IDURONATE 2-SULFATASE"/>
    <property type="match status" value="1"/>
</dbReference>
<dbReference type="InterPro" id="IPR035874">
    <property type="entry name" value="IDS"/>
</dbReference>
<feature type="chain" id="PRO_5022889627" evidence="8">
    <location>
        <begin position="28"/>
        <end position="599"/>
    </location>
</feature>
<dbReference type="PROSITE" id="PS00018">
    <property type="entry name" value="EF_HAND_1"/>
    <property type="match status" value="1"/>
</dbReference>
<dbReference type="GO" id="GO:0005737">
    <property type="term" value="C:cytoplasm"/>
    <property type="evidence" value="ECO:0007669"/>
    <property type="project" value="TreeGrafter"/>
</dbReference>
<evidence type="ECO:0000256" key="7">
    <source>
        <dbReference type="SAM" id="MobiDB-lite"/>
    </source>
</evidence>
<evidence type="ECO:0000256" key="3">
    <source>
        <dbReference type="ARBA" id="ARBA00022723"/>
    </source>
</evidence>
<feature type="compositionally biased region" description="Basic and acidic residues" evidence="7">
    <location>
        <begin position="434"/>
        <end position="445"/>
    </location>
</feature>
<dbReference type="SUPFAM" id="SSF53649">
    <property type="entry name" value="Alkaline phosphatase-like"/>
    <property type="match status" value="1"/>
</dbReference>
<protein>
    <submittedName>
        <fullName evidence="10">Choline-sulfatase</fullName>
        <ecNumber evidence="10">3.1.6.6</ecNumber>
    </submittedName>
</protein>
<dbReference type="CDD" id="cd16030">
    <property type="entry name" value="iduronate-2-sulfatase"/>
    <property type="match status" value="1"/>
</dbReference>
<evidence type="ECO:0000256" key="5">
    <source>
        <dbReference type="ARBA" id="ARBA00022801"/>
    </source>
</evidence>
<dbReference type="AlphaFoldDB" id="A0A5C6D294"/>